<sequence length="199" mass="21329">MEGCGTLAIDEAGDTAETYVWDEANVLNILTLNSRKTGTRSFTATDFTVPVPMAYSTKGSVPARVPGIATTQVGAKRFVTRLVMQPVSDVLERQARSALLPDAVIAAILGQLNVTCLEVDKNEQKCIIVGNTVTEVCVNIAAADGMKDCVPTPNMTTDVIMANWPKVMWESELNRAVRMLTLGPLGSHFFSEHGTVGGD</sequence>
<name>A0AAD5QHA3_PARTN</name>
<protein>
    <submittedName>
        <fullName evidence="1">Uncharacterized protein</fullName>
    </submittedName>
</protein>
<organism evidence="1 2">
    <name type="scientific">Parelaphostrongylus tenuis</name>
    <name type="common">Meningeal worm</name>
    <dbReference type="NCBI Taxonomy" id="148309"/>
    <lineage>
        <taxon>Eukaryota</taxon>
        <taxon>Metazoa</taxon>
        <taxon>Ecdysozoa</taxon>
        <taxon>Nematoda</taxon>
        <taxon>Chromadorea</taxon>
        <taxon>Rhabditida</taxon>
        <taxon>Rhabditina</taxon>
        <taxon>Rhabditomorpha</taxon>
        <taxon>Strongyloidea</taxon>
        <taxon>Metastrongylidae</taxon>
        <taxon>Parelaphostrongylus</taxon>
    </lineage>
</organism>
<keyword evidence="2" id="KW-1185">Reference proteome</keyword>
<proteinExistence type="predicted"/>
<comment type="caution">
    <text evidence="1">The sequence shown here is derived from an EMBL/GenBank/DDBJ whole genome shotgun (WGS) entry which is preliminary data.</text>
</comment>
<accession>A0AAD5QHA3</accession>
<dbReference type="EMBL" id="JAHQIW010000417">
    <property type="protein sequence ID" value="KAJ1348025.1"/>
    <property type="molecule type" value="Genomic_DNA"/>
</dbReference>
<reference evidence="1" key="1">
    <citation type="submission" date="2021-06" db="EMBL/GenBank/DDBJ databases">
        <title>Parelaphostrongylus tenuis whole genome reference sequence.</title>
        <authorList>
            <person name="Garwood T.J."/>
            <person name="Larsen P.A."/>
            <person name="Fountain-Jones N.M."/>
            <person name="Garbe J.R."/>
            <person name="Macchietto M.G."/>
            <person name="Kania S.A."/>
            <person name="Gerhold R.W."/>
            <person name="Richards J.E."/>
            <person name="Wolf T.M."/>
        </authorList>
    </citation>
    <scope>NUCLEOTIDE SEQUENCE</scope>
    <source>
        <strain evidence="1">MNPRO001-30</strain>
        <tissue evidence="1">Meninges</tissue>
    </source>
</reference>
<evidence type="ECO:0000313" key="1">
    <source>
        <dbReference type="EMBL" id="KAJ1348025.1"/>
    </source>
</evidence>
<dbReference type="AlphaFoldDB" id="A0AAD5QHA3"/>
<gene>
    <name evidence="1" type="ORF">KIN20_003237</name>
</gene>
<dbReference type="Proteomes" id="UP001196413">
    <property type="component" value="Unassembled WGS sequence"/>
</dbReference>
<evidence type="ECO:0000313" key="2">
    <source>
        <dbReference type="Proteomes" id="UP001196413"/>
    </source>
</evidence>